<keyword evidence="2" id="KW-0732">Signal</keyword>
<feature type="signal peptide" evidence="2">
    <location>
        <begin position="1"/>
        <end position="19"/>
    </location>
</feature>
<evidence type="ECO:0000313" key="4">
    <source>
        <dbReference type="Proteomes" id="UP000054251"/>
    </source>
</evidence>
<dbReference type="AlphaFoldDB" id="A0A0V1PW17"/>
<comment type="caution">
    <text evidence="3">The sequence shown here is derived from an EMBL/GenBank/DDBJ whole genome shotgun (WGS) entry which is preliminary data.</text>
</comment>
<accession>A0A0V1PW17</accession>
<evidence type="ECO:0000256" key="1">
    <source>
        <dbReference type="SAM" id="MobiDB-lite"/>
    </source>
</evidence>
<dbReference type="OrthoDB" id="4022151at2759"/>
<gene>
    <name evidence="3" type="ORF">AC631_03773</name>
</gene>
<feature type="region of interest" description="Disordered" evidence="1">
    <location>
        <begin position="326"/>
        <end position="352"/>
    </location>
</feature>
<proteinExistence type="predicted"/>
<evidence type="ECO:0000313" key="3">
    <source>
        <dbReference type="EMBL" id="KSA00446.1"/>
    </source>
</evidence>
<reference evidence="3 4" key="1">
    <citation type="submission" date="2015-11" db="EMBL/GenBank/DDBJ databases">
        <title>The genome of Debaryomyces fabryi.</title>
        <authorList>
            <person name="Tafer H."/>
            <person name="Lopandic K."/>
        </authorList>
    </citation>
    <scope>NUCLEOTIDE SEQUENCE [LARGE SCALE GENOMIC DNA]</scope>
    <source>
        <strain evidence="3 4">CBS 789</strain>
    </source>
</reference>
<dbReference type="GeneID" id="26840782"/>
<dbReference type="RefSeq" id="XP_015466548.1">
    <property type="nucleotide sequence ID" value="XM_015612602.1"/>
</dbReference>
<sequence>MRLYTIFSFCCMFAAFVSALPYASPVDDSEFDLGLYLEDLIEERGLEEYFEGFYENDGIQKRDEKSIEKILLLVNNSGIIWEALDAVAGHPSRIQFLANQTGKLLNSSGSSLDLSKLTKMTSGLNTTDLLDIVKESGLLTSILDGILLDDDYRPVLTKLIERVVRPNMFVISYLIHSVFQKRSIEKRADYSGSLATFAENTLSTVLGSKIFRNTFADIVNALNDTEVAVYTIKRFIADESYQNMTADLIKDVYDTGAVKLSGSLNITAIVGTAVSNPKAITNLIAKVLSGNLDFGSSLGKYSGAVKKIIKDLENDGLFEELNNEVFPSSSNKASSTKTASQTKKEKAVVATSTSSKSDKKALTISMYGNNKENSPTSSSNSGSISLQQNSNIPIVKCLLYLQTLVFGGALLLI</sequence>
<feature type="chain" id="PRO_5006884516" evidence="2">
    <location>
        <begin position="20"/>
        <end position="413"/>
    </location>
</feature>
<dbReference type="EMBL" id="LMYN01000087">
    <property type="protein sequence ID" value="KSA00446.1"/>
    <property type="molecule type" value="Genomic_DNA"/>
</dbReference>
<keyword evidence="4" id="KW-1185">Reference proteome</keyword>
<protein>
    <submittedName>
        <fullName evidence="3">Uncharacterized protein</fullName>
    </submittedName>
</protein>
<organism evidence="3 4">
    <name type="scientific">Debaryomyces fabryi</name>
    <dbReference type="NCBI Taxonomy" id="58627"/>
    <lineage>
        <taxon>Eukaryota</taxon>
        <taxon>Fungi</taxon>
        <taxon>Dikarya</taxon>
        <taxon>Ascomycota</taxon>
        <taxon>Saccharomycotina</taxon>
        <taxon>Pichiomycetes</taxon>
        <taxon>Debaryomycetaceae</taxon>
        <taxon>Debaryomyces</taxon>
    </lineage>
</organism>
<evidence type="ECO:0000256" key="2">
    <source>
        <dbReference type="SAM" id="SignalP"/>
    </source>
</evidence>
<name>A0A0V1PW17_9ASCO</name>
<feature type="compositionally biased region" description="Low complexity" evidence="1">
    <location>
        <begin position="328"/>
        <end position="341"/>
    </location>
</feature>
<dbReference type="Proteomes" id="UP000054251">
    <property type="component" value="Unassembled WGS sequence"/>
</dbReference>